<dbReference type="EMBL" id="JBHSCN010000006">
    <property type="protein sequence ID" value="MFC4244358.1"/>
    <property type="molecule type" value="Genomic_DNA"/>
</dbReference>
<evidence type="ECO:0000313" key="2">
    <source>
        <dbReference type="EMBL" id="MFC4244358.1"/>
    </source>
</evidence>
<dbReference type="Proteomes" id="UP001595900">
    <property type="component" value="Unassembled WGS sequence"/>
</dbReference>
<evidence type="ECO:0000259" key="1">
    <source>
        <dbReference type="Pfam" id="PF12728"/>
    </source>
</evidence>
<dbReference type="InterPro" id="IPR009061">
    <property type="entry name" value="DNA-bd_dom_put_sf"/>
</dbReference>
<reference evidence="3" key="1">
    <citation type="journal article" date="2019" name="Int. J. Syst. Evol. Microbiol.">
        <title>The Global Catalogue of Microorganisms (GCM) 10K type strain sequencing project: providing services to taxonomists for standard genome sequencing and annotation.</title>
        <authorList>
            <consortium name="The Broad Institute Genomics Platform"/>
            <consortium name="The Broad Institute Genome Sequencing Center for Infectious Disease"/>
            <person name="Wu L."/>
            <person name="Ma J."/>
        </authorList>
    </citation>
    <scope>NUCLEOTIDE SEQUENCE [LARGE SCALE GENOMIC DNA]</scope>
    <source>
        <strain evidence="3">CGMCC 1.10363</strain>
    </source>
</reference>
<keyword evidence="3" id="KW-1185">Reference proteome</keyword>
<dbReference type="Pfam" id="PF12728">
    <property type="entry name" value="HTH_17"/>
    <property type="match status" value="1"/>
</dbReference>
<dbReference type="InterPro" id="IPR010093">
    <property type="entry name" value="SinI_DNA-bd"/>
</dbReference>
<accession>A0ABV8QAK4</accession>
<organism evidence="2 3">
    <name type="scientific">Gryllotalpicola reticulitermitis</name>
    <dbReference type="NCBI Taxonomy" id="1184153"/>
    <lineage>
        <taxon>Bacteria</taxon>
        <taxon>Bacillati</taxon>
        <taxon>Actinomycetota</taxon>
        <taxon>Actinomycetes</taxon>
        <taxon>Micrococcales</taxon>
        <taxon>Microbacteriaceae</taxon>
        <taxon>Gryllotalpicola</taxon>
    </lineage>
</organism>
<dbReference type="Gene3D" id="3.90.105.50">
    <property type="match status" value="1"/>
</dbReference>
<feature type="domain" description="Helix-turn-helix" evidence="1">
    <location>
        <begin position="12"/>
        <end position="60"/>
    </location>
</feature>
<dbReference type="RefSeq" id="WP_390231374.1">
    <property type="nucleotide sequence ID" value="NZ_JBHSCN010000006.1"/>
</dbReference>
<dbReference type="NCBIfam" id="TIGR01764">
    <property type="entry name" value="excise"/>
    <property type="match status" value="1"/>
</dbReference>
<dbReference type="InterPro" id="IPR038148">
    <property type="entry name" value="Tn1545/Tn916_Xis"/>
</dbReference>
<protein>
    <submittedName>
        <fullName evidence="2">Helix-turn-helix domain-containing protein</fullName>
    </submittedName>
</protein>
<dbReference type="SUPFAM" id="SSF46955">
    <property type="entry name" value="Putative DNA-binding domain"/>
    <property type="match status" value="1"/>
</dbReference>
<gene>
    <name evidence="2" type="ORF">ACFOYW_13340</name>
</gene>
<evidence type="ECO:0000313" key="3">
    <source>
        <dbReference type="Proteomes" id="UP001595900"/>
    </source>
</evidence>
<proteinExistence type="predicted"/>
<comment type="caution">
    <text evidence="2">The sequence shown here is derived from an EMBL/GenBank/DDBJ whole genome shotgun (WGS) entry which is preliminary data.</text>
</comment>
<dbReference type="InterPro" id="IPR041657">
    <property type="entry name" value="HTH_17"/>
</dbReference>
<sequence>MQEKPMFDGSLLLTIPEAASELRIHRNTVYELITQQRLPAVRLGSRMRIRRSDLENFVQALARVGSADACSASHLEVAVAKPGFLA</sequence>
<name>A0ABV8QAK4_9MICO</name>